<name>A0A8B8AYF7_CRAVI</name>
<sequence length="246" mass="27613">MNLCFKGFVESFIFSYSLITAVVTLDVFTREMCLDQALTIHAMLKQEQCPYHQLNTFSGSEGCSVVCEGNFTSKNILYDETHCVGFNINFHLNDNVSTQLRDFPCDIAKCILEVIDFECSFPRNVSYTDFNETFSFGDKTDEEEKSTAPAISVVLSCAVVGSLLGMGGLIVVQRCRKFKQRLDPTAVSYQPNNGTNGEDVTITHPMEDEYADVEESIMMIAKFVQRPSYKEGSPSESSSREIIYHI</sequence>
<feature type="transmembrane region" description="Helical" evidence="1">
    <location>
        <begin position="150"/>
        <end position="172"/>
    </location>
</feature>
<reference evidence="3" key="1">
    <citation type="submission" date="2025-08" db="UniProtKB">
        <authorList>
            <consortium name="RefSeq"/>
        </authorList>
    </citation>
    <scope>IDENTIFICATION</scope>
    <source>
        <tissue evidence="3">Whole sample</tissue>
    </source>
</reference>
<keyword evidence="1" id="KW-0472">Membrane</keyword>
<evidence type="ECO:0000313" key="3">
    <source>
        <dbReference type="RefSeq" id="XP_022296181.1"/>
    </source>
</evidence>
<accession>A0A8B8AYF7</accession>
<evidence type="ECO:0000313" key="2">
    <source>
        <dbReference type="Proteomes" id="UP000694844"/>
    </source>
</evidence>
<evidence type="ECO:0000256" key="1">
    <source>
        <dbReference type="SAM" id="Phobius"/>
    </source>
</evidence>
<organism evidence="2 3">
    <name type="scientific">Crassostrea virginica</name>
    <name type="common">Eastern oyster</name>
    <dbReference type="NCBI Taxonomy" id="6565"/>
    <lineage>
        <taxon>Eukaryota</taxon>
        <taxon>Metazoa</taxon>
        <taxon>Spiralia</taxon>
        <taxon>Lophotrochozoa</taxon>
        <taxon>Mollusca</taxon>
        <taxon>Bivalvia</taxon>
        <taxon>Autobranchia</taxon>
        <taxon>Pteriomorphia</taxon>
        <taxon>Ostreida</taxon>
        <taxon>Ostreoidea</taxon>
        <taxon>Ostreidae</taxon>
        <taxon>Crassostrea</taxon>
    </lineage>
</organism>
<dbReference type="GeneID" id="111105964"/>
<keyword evidence="1" id="KW-1133">Transmembrane helix</keyword>
<dbReference type="AlphaFoldDB" id="A0A8B8AYF7"/>
<protein>
    <submittedName>
        <fullName evidence="3">Uncharacterized protein LOC111105964</fullName>
    </submittedName>
</protein>
<dbReference type="RefSeq" id="XP_022296181.1">
    <property type="nucleotide sequence ID" value="XM_022440473.1"/>
</dbReference>
<dbReference type="Proteomes" id="UP000694844">
    <property type="component" value="Chromosome 8"/>
</dbReference>
<dbReference type="KEGG" id="cvn:111105964"/>
<keyword evidence="1" id="KW-0812">Transmembrane</keyword>
<gene>
    <name evidence="3" type="primary">LOC111105964</name>
</gene>
<dbReference type="OrthoDB" id="6205651at2759"/>
<keyword evidence="2" id="KW-1185">Reference proteome</keyword>
<proteinExistence type="predicted"/>